<organism evidence="9 10">
    <name type="scientific">Frankliniella fusca</name>
    <dbReference type="NCBI Taxonomy" id="407009"/>
    <lineage>
        <taxon>Eukaryota</taxon>
        <taxon>Metazoa</taxon>
        <taxon>Ecdysozoa</taxon>
        <taxon>Arthropoda</taxon>
        <taxon>Hexapoda</taxon>
        <taxon>Insecta</taxon>
        <taxon>Pterygota</taxon>
        <taxon>Neoptera</taxon>
        <taxon>Paraneoptera</taxon>
        <taxon>Thysanoptera</taxon>
        <taxon>Terebrantia</taxon>
        <taxon>Thripoidea</taxon>
        <taxon>Thripidae</taxon>
        <taxon>Frankliniella</taxon>
    </lineage>
</organism>
<evidence type="ECO:0000313" key="9">
    <source>
        <dbReference type="EMBL" id="KAK3927246.1"/>
    </source>
</evidence>
<gene>
    <name evidence="9" type="ORF">KUF71_002793</name>
</gene>
<feature type="chain" id="PRO_5041998860" description="Selenoprotein F" evidence="7">
    <location>
        <begin position="21"/>
        <end position="170"/>
    </location>
</feature>
<comment type="caution">
    <text evidence="9">The sequence shown here is derived from an EMBL/GenBank/DDBJ whole genome shotgun (WGS) entry which is preliminary data.</text>
</comment>
<dbReference type="InterPro" id="IPR038219">
    <property type="entry name" value="Sep15/SelM_sf"/>
</dbReference>
<dbReference type="InterPro" id="IPR014912">
    <property type="entry name" value="Sep15_SelM_dom"/>
</dbReference>
<evidence type="ECO:0000256" key="1">
    <source>
        <dbReference type="ARBA" id="ARBA00004319"/>
    </source>
</evidence>
<dbReference type="Pfam" id="PF08806">
    <property type="entry name" value="Sep15_SelM"/>
    <property type="match status" value="1"/>
</dbReference>
<evidence type="ECO:0000256" key="2">
    <source>
        <dbReference type="ARBA" id="ARBA00005742"/>
    </source>
</evidence>
<evidence type="ECO:0000256" key="5">
    <source>
        <dbReference type="ARBA" id="ARBA00022933"/>
    </source>
</evidence>
<dbReference type="FunFam" id="3.40.30.50:FF:000001">
    <property type="entry name" value="15 kDa selenoprotein"/>
    <property type="match status" value="1"/>
</dbReference>
<accession>A0AAE1LNX2</accession>
<dbReference type="EMBL" id="JAHWGI010001284">
    <property type="protein sequence ID" value="KAK3927246.1"/>
    <property type="molecule type" value="Genomic_DNA"/>
</dbReference>
<dbReference type="SUPFAM" id="SSF52833">
    <property type="entry name" value="Thioredoxin-like"/>
    <property type="match status" value="1"/>
</dbReference>
<evidence type="ECO:0000256" key="3">
    <source>
        <dbReference type="ARBA" id="ARBA00022729"/>
    </source>
</evidence>
<keyword evidence="4" id="KW-0256">Endoplasmic reticulum</keyword>
<reference evidence="9" key="2">
    <citation type="journal article" date="2023" name="BMC Genomics">
        <title>Pest status, molecular evolution, and epigenetic factors derived from the genome assembly of Frankliniella fusca, a thysanopteran phytovirus vector.</title>
        <authorList>
            <person name="Catto M.A."/>
            <person name="Labadie P.E."/>
            <person name="Jacobson A.L."/>
            <person name="Kennedy G.G."/>
            <person name="Srinivasan R."/>
            <person name="Hunt B.G."/>
        </authorList>
    </citation>
    <scope>NUCLEOTIDE SEQUENCE</scope>
    <source>
        <strain evidence="9">PL_HMW_Pooled</strain>
    </source>
</reference>
<dbReference type="GO" id="GO:0016491">
    <property type="term" value="F:oxidoreductase activity"/>
    <property type="evidence" value="ECO:0007669"/>
    <property type="project" value="TreeGrafter"/>
</dbReference>
<evidence type="ECO:0000256" key="7">
    <source>
        <dbReference type="SAM" id="SignalP"/>
    </source>
</evidence>
<dbReference type="InterPro" id="IPR036249">
    <property type="entry name" value="Thioredoxin-like_sf"/>
</dbReference>
<dbReference type="PANTHER" id="PTHR13077:SF6">
    <property type="entry name" value="SELENOPROTEIN F"/>
    <property type="match status" value="1"/>
</dbReference>
<reference evidence="9" key="1">
    <citation type="submission" date="2021-07" db="EMBL/GenBank/DDBJ databases">
        <authorList>
            <person name="Catto M.A."/>
            <person name="Jacobson A."/>
            <person name="Kennedy G."/>
            <person name="Labadie P."/>
            <person name="Hunt B.G."/>
            <person name="Srinivasan R."/>
        </authorList>
    </citation>
    <scope>NUCLEOTIDE SEQUENCE</scope>
    <source>
        <strain evidence="9">PL_HMW_Pooled</strain>
        <tissue evidence="9">Head</tissue>
    </source>
</reference>
<dbReference type="Gene3D" id="3.40.30.50">
    <property type="entry name" value="Sep15/SelM thioredoxin-like domain, active-site redox motif"/>
    <property type="match status" value="1"/>
</dbReference>
<name>A0AAE1LNX2_9NEOP</name>
<keyword evidence="10" id="KW-1185">Reference proteome</keyword>
<evidence type="ECO:0000259" key="8">
    <source>
        <dbReference type="Pfam" id="PF08806"/>
    </source>
</evidence>
<dbReference type="AlphaFoldDB" id="A0AAE1LNX2"/>
<evidence type="ECO:0000256" key="6">
    <source>
        <dbReference type="ARBA" id="ARBA00040775"/>
    </source>
</evidence>
<dbReference type="InterPro" id="IPR039992">
    <property type="entry name" value="Sep15_SelM"/>
</dbReference>
<evidence type="ECO:0000256" key="4">
    <source>
        <dbReference type="ARBA" id="ARBA00022824"/>
    </source>
</evidence>
<comment type="subcellular location">
    <subcellularLocation>
        <location evidence="1">Endoplasmic reticulum lumen</location>
    </subcellularLocation>
</comment>
<keyword evidence="3 7" id="KW-0732">Signal</keyword>
<dbReference type="PANTHER" id="PTHR13077">
    <property type="entry name" value="SELENOPROTEIN F"/>
    <property type="match status" value="1"/>
</dbReference>
<feature type="signal peptide" evidence="7">
    <location>
        <begin position="1"/>
        <end position="20"/>
    </location>
</feature>
<evidence type="ECO:0000313" key="10">
    <source>
        <dbReference type="Proteomes" id="UP001219518"/>
    </source>
</evidence>
<protein>
    <recommendedName>
        <fullName evidence="6">Selenoprotein F</fullName>
    </recommendedName>
</protein>
<dbReference type="Proteomes" id="UP001219518">
    <property type="component" value="Unassembled WGS sequence"/>
</dbReference>
<feature type="domain" description="Selenoprotein F/M" evidence="8">
    <location>
        <begin position="75"/>
        <end position="149"/>
    </location>
</feature>
<sequence length="170" mass="19374">MNKFLISLIGLTCGLVYSIAEFTAEDCWSLGLNKANLLCSSCDQLGKYGLNDLKDHCKQCCHKDENADAVKRYPKARLEVCTCKFGAYPQIQAFVKSDKPDKFPNLNIRYVRGLDPVIKLLDEDSNIQEVLAIEKWDTDTVEEFLRTHLIPPEELEEGKHKTDFLKTNMV</sequence>
<proteinExistence type="inferred from homology"/>
<comment type="similarity">
    <text evidence="2">Belongs to the selenoprotein M/F family.</text>
</comment>
<keyword evidence="5" id="KW-0712">Selenocysteine</keyword>
<dbReference type="GO" id="GO:0051084">
    <property type="term" value="P:'de novo' post-translational protein folding"/>
    <property type="evidence" value="ECO:0007669"/>
    <property type="project" value="UniProtKB-ARBA"/>
</dbReference>
<dbReference type="GO" id="GO:0005788">
    <property type="term" value="C:endoplasmic reticulum lumen"/>
    <property type="evidence" value="ECO:0007669"/>
    <property type="project" value="UniProtKB-SubCell"/>
</dbReference>